<dbReference type="EMBL" id="JAERQM010000013">
    <property type="protein sequence ID" value="MBU8547178.1"/>
    <property type="molecule type" value="Genomic_DNA"/>
</dbReference>
<name>A0ABS6HHN5_9PROT</name>
<sequence>MVPLIASEAEERYGHYIREALTTEGGHLAIGRGGFTLYFARGGYLSGHDCETIKTACIAAGLPVIDSCALPFEVVCDLAVRGPMVAVGEPASPPPWDAFSYAPLADVADAYRAAGAEVWNLAPCPAPAARTE</sequence>
<proteinExistence type="predicted"/>
<evidence type="ECO:0000313" key="1">
    <source>
        <dbReference type="EMBL" id="MBU8547178.1"/>
    </source>
</evidence>
<comment type="caution">
    <text evidence="1">The sequence shown here is derived from an EMBL/GenBank/DDBJ whole genome shotgun (WGS) entry which is preliminary data.</text>
</comment>
<evidence type="ECO:0000313" key="2">
    <source>
        <dbReference type="Proteomes" id="UP000689967"/>
    </source>
</evidence>
<protein>
    <submittedName>
        <fullName evidence="1">Uncharacterized protein</fullName>
    </submittedName>
</protein>
<dbReference type="Proteomes" id="UP000689967">
    <property type="component" value="Unassembled WGS sequence"/>
</dbReference>
<gene>
    <name evidence="1" type="ORF">JJQ90_25905</name>
</gene>
<organism evidence="1 2">
    <name type="scientific">Falsiroseomonas oleicola</name>
    <dbReference type="NCBI Taxonomy" id="2801474"/>
    <lineage>
        <taxon>Bacteria</taxon>
        <taxon>Pseudomonadati</taxon>
        <taxon>Pseudomonadota</taxon>
        <taxon>Alphaproteobacteria</taxon>
        <taxon>Acetobacterales</taxon>
        <taxon>Roseomonadaceae</taxon>
        <taxon>Falsiroseomonas</taxon>
    </lineage>
</organism>
<reference evidence="1 2" key="1">
    <citation type="submission" date="2021-01" db="EMBL/GenBank/DDBJ databases">
        <title>Roseomonas sp. nov, a bacterium isolated from an oil production mixture in Yumen Oilfield.</title>
        <authorList>
            <person name="Wu D."/>
        </authorList>
    </citation>
    <scope>NUCLEOTIDE SEQUENCE [LARGE SCALE GENOMIC DNA]</scope>
    <source>
        <strain evidence="1 2">ROY-5-3</strain>
    </source>
</reference>
<accession>A0ABS6HHN5</accession>
<keyword evidence="2" id="KW-1185">Reference proteome</keyword>